<organism evidence="2 3">
    <name type="scientific">Leptomonas pyrrhocoris</name>
    <name type="common">Firebug parasite</name>
    <dbReference type="NCBI Taxonomy" id="157538"/>
    <lineage>
        <taxon>Eukaryota</taxon>
        <taxon>Discoba</taxon>
        <taxon>Euglenozoa</taxon>
        <taxon>Kinetoplastea</taxon>
        <taxon>Metakinetoplastina</taxon>
        <taxon>Trypanosomatida</taxon>
        <taxon>Trypanosomatidae</taxon>
        <taxon>Leishmaniinae</taxon>
        <taxon>Leptomonas</taxon>
    </lineage>
</organism>
<evidence type="ECO:0008006" key="4">
    <source>
        <dbReference type="Google" id="ProtNLM"/>
    </source>
</evidence>
<dbReference type="Gene3D" id="1.10.238.10">
    <property type="entry name" value="EF-hand"/>
    <property type="match status" value="1"/>
</dbReference>
<dbReference type="OMA" id="MECALSF"/>
<feature type="region of interest" description="Disordered" evidence="1">
    <location>
        <begin position="697"/>
        <end position="718"/>
    </location>
</feature>
<comment type="caution">
    <text evidence="2">The sequence shown here is derived from an EMBL/GenBank/DDBJ whole genome shotgun (WGS) entry which is preliminary data.</text>
</comment>
<evidence type="ECO:0000313" key="2">
    <source>
        <dbReference type="EMBL" id="KPA77902.1"/>
    </source>
</evidence>
<dbReference type="EMBL" id="LGTL01000015">
    <property type="protein sequence ID" value="KPA77902.1"/>
    <property type="molecule type" value="Genomic_DNA"/>
</dbReference>
<protein>
    <recommendedName>
        <fullName evidence="4">Flagellar calcium-binding protein</fullName>
    </recommendedName>
</protein>
<dbReference type="RefSeq" id="XP_015656341.1">
    <property type="nucleotide sequence ID" value="XM_015805048.1"/>
</dbReference>
<feature type="region of interest" description="Disordered" evidence="1">
    <location>
        <begin position="1514"/>
        <end position="1559"/>
    </location>
</feature>
<proteinExistence type="predicted"/>
<dbReference type="VEuPathDB" id="TriTrypDB:LpyrH10_15_0980"/>
<gene>
    <name evidence="2" type="ORF">ABB37_06688</name>
</gene>
<dbReference type="Proteomes" id="UP000037923">
    <property type="component" value="Unassembled WGS sequence"/>
</dbReference>
<name>A0A0N0VEB1_LEPPY</name>
<feature type="compositionally biased region" description="Polar residues" evidence="1">
    <location>
        <begin position="706"/>
        <end position="716"/>
    </location>
</feature>
<reference evidence="2 3" key="1">
    <citation type="submission" date="2015-07" db="EMBL/GenBank/DDBJ databases">
        <title>High-quality genome of monoxenous trypanosomatid Leptomonas pyrrhocoris.</title>
        <authorList>
            <person name="Flegontov P."/>
            <person name="Butenko A."/>
            <person name="Firsov S."/>
            <person name="Vlcek C."/>
            <person name="Logacheva M.D."/>
            <person name="Field M."/>
            <person name="Filatov D."/>
            <person name="Flegontova O."/>
            <person name="Gerasimov E."/>
            <person name="Jackson A.P."/>
            <person name="Kelly S."/>
            <person name="Opperdoes F."/>
            <person name="O'Reilly A."/>
            <person name="Votypka J."/>
            <person name="Yurchenko V."/>
            <person name="Lukes J."/>
        </authorList>
    </citation>
    <scope>NUCLEOTIDE SEQUENCE [LARGE SCALE GENOMIC DNA]</scope>
    <source>
        <strain evidence="2">H10</strain>
    </source>
</reference>
<dbReference type="OrthoDB" id="272063at2759"/>
<accession>A0A0N0VEB1</accession>
<feature type="compositionally biased region" description="Polar residues" evidence="1">
    <location>
        <begin position="1534"/>
        <end position="1543"/>
    </location>
</feature>
<dbReference type="GeneID" id="26906974"/>
<sequence length="1668" mass="186495">MGASSSSLLFRETYVGLQKQWNLRSEAYTVEDEASVNERTRLFESCATDRSRNASKKLLSRGKRVFKCSPLLVEQFRLVDLPFNEEDKKKTLHPYTAVLYHRLQVAVSAEHAYQLLPKEPINACVTHFLSRWDYRIWMIACCEFFHVLAAFEASKTLPKAVKSFMKSISKLLKSDNDPALSKLGAAADSKTQYEFTACIWEEGAAIPITTELLTPKVLSVLKTQLPWCFADIGKQDGHDSSLIAKRLINLAREYEIRLEKVMNLHGSNPLSAPGIKESPTSLSFLAFVEWAALQCALSVCGPEENPGSYGVVQIEYSEKVLKHQNDAMHLWWIRLHRLETVEEQLAELELLGDRSASYLRLRVEQREIKEETEKLFASWRGSHFSLTAAEIMEKCSEMLDISQTLPDNSVHELLSSKAFANAIRDSDTETIDTAGKFRKYLKAYLALHDLYRDVLLQQLDASRKDGTYDISCLPDSVNFESFRAALWGSQMRHDIDLDPLIVAVEGGKGILSADEVAEVFRQVFNIESTERSEEAKVINFDAVCTTVAGDLVPAGETLVLRHPIEQLGNAIGLADDKSQVRCIASFLNQVLILSNNSLSNCGTALAAEALEAVVELPRYTDYSAGVSVMAIRFTCLSPPHWDLFAVKESPSSGLIAKWLHKIRSESADRLLLDDHINCHFFVRAFFSIAATQRAFEDTAPEETEGRPSSSRSNGAVKSTAGVQKEYEATESHFVRAVATMCKYLDCPAETLLHNCSTLLRQDEESNSSATAPQEASFTVEGAFSSLCKACGQPRDAVGADLKSTGSVEAEPMVSIKHVLFVVVSNYTRLHCAAYWQTNSVDQLNDAAAFDESEEPVYTWKDERALLELSTTMPLHCLNTTYREFAELTTSCAGVRDNNGNGGAENAFQQTFLLAFYEHYRAFFAELKLSKSAVAEIARRAFQYITSNPNRGGSTVILTRNDYSGFLQFVLGNVMMLKAYDCTVRDPATQAGLASDAEAEGKEEGEKREVEETFMSERDLRRMLECFTGLTDGGACNVPSAEEAQAWLHSRGIGADYEGFLSLDNALLWYGAHRIESYALESLFCWWKEKMAPRVPFTVSIAHRFARLSTMREILRIKQHHEDLPEDAPVELEEDEDGYLPVGLISYVMTKRMLLDEITLRVFHTFEQENADESAAAGGDGAEAQGVDDAFKVAAWVRSCVREVNAVAHRSDLESREVHHSDFRCLLQYVHHFVSAYAGLYYALTVLEASPRDGTSGKDLNQITGVSDEDRARLVDIFRQSVLPLLLPSGSAPAEMTSVFDTLLSEAWEEKRAKGAVADSTCQGVAHGIAALFVRHTHEIAARARHSYLDNRETQALHEAFTTERAFLGALGGYSASAKLKYWERLRLLLPFGPSLRHRERRRELYLWMDRRQRGYLTISDLAGGLMDLVQLQSFRVDFTPVLLRAFMATKEMTDEHEKIVYLTQNSEEQVLLPAELNAFLTYLYRYLELYFMFDVLTCGGHVHPETLHIVQKKQSYRAGDDGDEEPASKLKGNSHATPPNATANAVKPPTTAAGSDTSAAPRSGAAALLEAAKKPYQITLEAVPMKKEITLAQFRMGRQLLRKWGAHVNDPDELFYDINDQRRKTDAMSFIGFAIWASEHDLHPEGYGYGYDDAVDAIATMEEEYASM</sequence>
<keyword evidence="3" id="KW-1185">Reference proteome</keyword>
<evidence type="ECO:0000256" key="1">
    <source>
        <dbReference type="SAM" id="MobiDB-lite"/>
    </source>
</evidence>
<evidence type="ECO:0000313" key="3">
    <source>
        <dbReference type="Proteomes" id="UP000037923"/>
    </source>
</evidence>